<keyword evidence="1" id="KW-0732">Signal</keyword>
<evidence type="ECO:0000313" key="3">
    <source>
        <dbReference type="Proteomes" id="UP001214638"/>
    </source>
</evidence>
<feature type="chain" id="PRO_5042024129" description="6-Cys domain-containing protein" evidence="1">
    <location>
        <begin position="18"/>
        <end position="850"/>
    </location>
</feature>
<dbReference type="KEGG" id="bdw:94335126"/>
<dbReference type="EMBL" id="JALLKP010000001">
    <property type="protein sequence ID" value="KAK2197825.1"/>
    <property type="molecule type" value="Genomic_DNA"/>
</dbReference>
<proteinExistence type="predicted"/>
<evidence type="ECO:0000313" key="2">
    <source>
        <dbReference type="EMBL" id="KAK2197825.1"/>
    </source>
</evidence>
<protein>
    <recommendedName>
        <fullName evidence="4">6-Cys domain-containing protein</fullName>
    </recommendedName>
</protein>
<feature type="signal peptide" evidence="1">
    <location>
        <begin position="1"/>
        <end position="17"/>
    </location>
</feature>
<dbReference type="GeneID" id="94335126"/>
<gene>
    <name evidence="2" type="ORF">BdWA1_000828</name>
</gene>
<name>A0AAD9PMW2_9APIC</name>
<dbReference type="RefSeq" id="XP_067804667.1">
    <property type="nucleotide sequence ID" value="XM_067945876.1"/>
</dbReference>
<dbReference type="AlphaFoldDB" id="A0AAD9PMW2"/>
<dbReference type="Proteomes" id="UP001214638">
    <property type="component" value="Unassembled WGS sequence"/>
</dbReference>
<evidence type="ECO:0000256" key="1">
    <source>
        <dbReference type="SAM" id="SignalP"/>
    </source>
</evidence>
<comment type="caution">
    <text evidence="2">The sequence shown here is derived from an EMBL/GenBank/DDBJ whole genome shotgun (WGS) entry which is preliminary data.</text>
</comment>
<sequence length="850" mass="97727">MKFLLVVLIVLPIIGYAAFTDEFNAINGYVIKGFGDHLFNYWSFNSKNIQNLIYKHYDVDVYQHEIIEIKCPAIHENAPMLYPLTEYGYFTKGAYTRSSNAIDMFVIRKPVDLNKLRKSLSFKQLSNSGHWRIERNGKYVPMKIWRIYFDCLCNNDKGELMRTATIQLNILPDVDKLMGTLETVIFNEEELAPPNLELHYYKAVRYGAKIGVKCAKGRTKYTMIEDGKPTSIPEETNTTNPATNIHYTFASMPDDTSISSHDNTAIIDLTSSLSLVNTNSVIFGNAVCDGSGYHGKFYFIHPQYFHNTEFGIHAYSNETYLTNKGHENGNEYFIRVFTIYTDTNFPFIIAVHSPDILQFSSELKYNLSDKSYEVTKISNSLVILDTSNALIYSDKRLFVGNNGKTIKKMYIEFLATSRFRLDDVAPQDNIWDSLIMQEKVPGFLEVLTNKANNLFSSMDHGVAVRIDDPQKTCNDCYYKIKNNITIFREQRILYEHKIILVYYVSKGYETNPIYVLWDESEAHGFNGVLTPLFGIRIYWYHHRIAVKDEKATMWNNGKVDFNDISTSYFYNIEILPNSKIHFSCKDFFKNISNDEAASLELYPEGKNVMFKQIEDINMDPRIGKNVVNVDEAFGTKGLAIYKKPETPDKVDMTITLANDKIVLGEHIQPFYFICAYDVGSKDWERNRKPVAVIGVDPIFNQEKIYGCGVKPELFYNKEGKRNREKTCEFELDDSKTIGFHCPSMVPDHFRKGDQTKWAPLREEATSRNPYETMVRCFDSSNGLTIDKLESHEVELFDRPHSSGEVQSLYIFTKELLWDAGDDITRVTCYCLDKSGSAKAIITVIDKSTKN</sequence>
<reference evidence="2" key="1">
    <citation type="journal article" date="2023" name="Nat. Microbiol.">
        <title>Babesia duncani multi-omics identifies virulence factors and drug targets.</title>
        <authorList>
            <person name="Singh P."/>
            <person name="Lonardi S."/>
            <person name="Liang Q."/>
            <person name="Vydyam P."/>
            <person name="Khabirova E."/>
            <person name="Fang T."/>
            <person name="Gihaz S."/>
            <person name="Thekkiniath J."/>
            <person name="Munshi M."/>
            <person name="Abel S."/>
            <person name="Ciampossin L."/>
            <person name="Batugedara G."/>
            <person name="Gupta M."/>
            <person name="Lu X.M."/>
            <person name="Lenz T."/>
            <person name="Chakravarty S."/>
            <person name="Cornillot E."/>
            <person name="Hu Y."/>
            <person name="Ma W."/>
            <person name="Gonzalez L.M."/>
            <person name="Sanchez S."/>
            <person name="Estrada K."/>
            <person name="Sanchez-Flores A."/>
            <person name="Montero E."/>
            <person name="Harb O.S."/>
            <person name="Le Roch K.G."/>
            <person name="Mamoun C.B."/>
        </authorList>
    </citation>
    <scope>NUCLEOTIDE SEQUENCE</scope>
    <source>
        <strain evidence="2">WA1</strain>
    </source>
</reference>
<keyword evidence="3" id="KW-1185">Reference proteome</keyword>
<organism evidence="2 3">
    <name type="scientific">Babesia duncani</name>
    <dbReference type="NCBI Taxonomy" id="323732"/>
    <lineage>
        <taxon>Eukaryota</taxon>
        <taxon>Sar</taxon>
        <taxon>Alveolata</taxon>
        <taxon>Apicomplexa</taxon>
        <taxon>Aconoidasida</taxon>
        <taxon>Piroplasmida</taxon>
        <taxon>Babesiidae</taxon>
        <taxon>Babesia</taxon>
    </lineage>
</organism>
<evidence type="ECO:0008006" key="4">
    <source>
        <dbReference type="Google" id="ProtNLM"/>
    </source>
</evidence>
<accession>A0AAD9PMW2</accession>